<proteinExistence type="predicted"/>
<evidence type="ECO:0000313" key="1">
    <source>
        <dbReference type="EMBL" id="ASP21138.1"/>
    </source>
</evidence>
<accession>A0A222E573</accession>
<sequence>MAMGKWRLARDHAGQPPVFEQSPSLMFMFSQPIS</sequence>
<keyword evidence="2" id="KW-1185">Reference proteome</keyword>
<dbReference type="Proteomes" id="UP000203589">
    <property type="component" value="Chromosome"/>
</dbReference>
<protein>
    <submittedName>
        <fullName evidence="1">Uncharacterized protein</fullName>
    </submittedName>
</protein>
<dbReference type="EMBL" id="CP022540">
    <property type="protein sequence ID" value="ASP21138.1"/>
    <property type="molecule type" value="Genomic_DNA"/>
</dbReference>
<dbReference type="AlphaFoldDB" id="A0A222E573"/>
<gene>
    <name evidence="1" type="ORF">ANTHELSMS3_02474</name>
</gene>
<name>A0A222E573_9RHOB</name>
<organism evidence="1 2">
    <name type="scientific">Antarctobacter heliothermus</name>
    <dbReference type="NCBI Taxonomy" id="74033"/>
    <lineage>
        <taxon>Bacteria</taxon>
        <taxon>Pseudomonadati</taxon>
        <taxon>Pseudomonadota</taxon>
        <taxon>Alphaproteobacteria</taxon>
        <taxon>Rhodobacterales</taxon>
        <taxon>Roseobacteraceae</taxon>
        <taxon>Antarctobacter</taxon>
    </lineage>
</organism>
<dbReference type="KEGG" id="aht:ANTHELSMS3_02474"/>
<reference evidence="1 2" key="1">
    <citation type="submission" date="2017-07" db="EMBL/GenBank/DDBJ databases">
        <title>Genome Sequence of Antarctobacter heliothermus Strain SMS3 Isolated from a culture of the Diatom Skeletonema marinoi.</title>
        <authorList>
            <person name="Topel M."/>
            <person name="Pinder M.I.M."/>
            <person name="Johansson O.N."/>
            <person name="Kourtchenko O."/>
            <person name="Godhe A."/>
            <person name="Clarke A.K."/>
        </authorList>
    </citation>
    <scope>NUCLEOTIDE SEQUENCE [LARGE SCALE GENOMIC DNA]</scope>
    <source>
        <strain evidence="1 2">SMS3</strain>
    </source>
</reference>
<evidence type="ECO:0000313" key="2">
    <source>
        <dbReference type="Proteomes" id="UP000203589"/>
    </source>
</evidence>